<dbReference type="InterPro" id="IPR002052">
    <property type="entry name" value="DNA_methylase_N6_adenine_CS"/>
</dbReference>
<gene>
    <name evidence="5" type="ORF">JAO78_005340</name>
</gene>
<proteinExistence type="inferred from homology"/>
<organism evidence="5 6">
    <name type="scientific">Alishewanella maricola</name>
    <dbReference type="NCBI Taxonomy" id="2795740"/>
    <lineage>
        <taxon>Bacteria</taxon>
        <taxon>Pseudomonadati</taxon>
        <taxon>Pseudomonadota</taxon>
        <taxon>Gammaproteobacteria</taxon>
        <taxon>Alteromonadales</taxon>
        <taxon>Alteromonadaceae</taxon>
        <taxon>Alishewanella</taxon>
    </lineage>
</organism>
<evidence type="ECO:0000256" key="4">
    <source>
        <dbReference type="PROSITE-ProRule" id="PRU00489"/>
    </source>
</evidence>
<dbReference type="PROSITE" id="PS00092">
    <property type="entry name" value="N6_MTASE"/>
    <property type="match status" value="1"/>
</dbReference>
<keyword evidence="1" id="KW-0489">Methyltransferase</keyword>
<dbReference type="PANTHER" id="PTHR12829">
    <property type="entry name" value="N6-ADENOSINE-METHYLTRANSFERASE"/>
    <property type="match status" value="1"/>
</dbReference>
<comment type="caution">
    <text evidence="5">The sequence shown here is derived from an EMBL/GenBank/DDBJ whole genome shotgun (WGS) entry which is preliminary data.</text>
</comment>
<evidence type="ECO:0000256" key="3">
    <source>
        <dbReference type="ARBA" id="ARBA00022691"/>
    </source>
</evidence>
<accession>A0ABS8C1N2</accession>
<dbReference type="InterPro" id="IPR007757">
    <property type="entry name" value="MT-A70-like"/>
</dbReference>
<dbReference type="PANTHER" id="PTHR12829:SF7">
    <property type="entry name" value="N6-ADENOSINE-METHYLTRANSFERASE CATALYTIC SUBUNIT"/>
    <property type="match status" value="1"/>
</dbReference>
<dbReference type="Pfam" id="PF05063">
    <property type="entry name" value="MT-A70"/>
    <property type="match status" value="1"/>
</dbReference>
<comment type="similarity">
    <text evidence="4">Belongs to the MT-A70-like family.</text>
</comment>
<keyword evidence="3" id="KW-0949">S-adenosyl-L-methionine</keyword>
<protein>
    <recommendedName>
        <fullName evidence="7">Adenine methyltransferase</fullName>
    </recommendedName>
</protein>
<dbReference type="Proteomes" id="UP000633814">
    <property type="component" value="Unassembled WGS sequence"/>
</dbReference>
<name>A0ABS8C1N2_9ALTE</name>
<dbReference type="PROSITE" id="PS51143">
    <property type="entry name" value="MT_A70"/>
    <property type="match status" value="1"/>
</dbReference>
<reference evidence="5 6" key="1">
    <citation type="submission" date="2021-10" db="EMBL/GenBank/DDBJ databases">
        <title>Alishewanella koreense sp. nov. isolated from seawater of southwestern coast in South Korea and the proposal for the reclassification of Rheinheimera perlucida and Rheinheimera tuosuensis as Arsukibacterium perlucida and Arsukibacterium tuosuensis.</title>
        <authorList>
            <person name="Kim K.H."/>
            <person name="Ruan W."/>
            <person name="Kim K.R."/>
            <person name="Baek J.H."/>
            <person name="Jeon C.O."/>
        </authorList>
    </citation>
    <scope>NUCLEOTIDE SEQUENCE [LARGE SCALE GENOMIC DNA]</scope>
    <source>
        <strain evidence="5 6">16-MA</strain>
    </source>
</reference>
<keyword evidence="6" id="KW-1185">Reference proteome</keyword>
<sequence>MTKKYNIIYADPPWSFYSVKTGGSMKSGAAAKYQTITLDQMKALDVPALCDKDCVLIMWYVSSQPQEALDLVKAWGFTLKNMNAFIWRKLSTNLIPHFGMGYWTRAGAECALIAVRGKPKAECRSIRQVRDEVVGEHSEKPAIFRDEIVKLCGDLPRLEMFARTAPAGWDVFGNEVDGTVHIDGNEPTATTCDAPAEPIATERKAIELITLEFTSEQLAEQLASGKLAFDGDHLALMLQLDGMFGKRDTYTTSQIRTAILALDEPGMITKGGEVVAAVSQVDDISVVELATEITEPATHISEPATEITEEQNDLFVHFDEAMAAEAEPKPKVITSKADQVKSDDAGVFFDQLQIPQNIRSIGAECEKTKMWRSGHAIWGKGNFNPGKIDGIGIKTSGDFKKGYFYEPILVVFHQGKNAGEYPSWPEALSALDALLKPQPETPQVEAHPFFSGFYNGNATYVQTVKDKIERVKTLSHEQCKVALTLSNLGSSATDAVNRRIKQLEREGMAA</sequence>
<evidence type="ECO:0000313" key="6">
    <source>
        <dbReference type="Proteomes" id="UP000633814"/>
    </source>
</evidence>
<evidence type="ECO:0008006" key="7">
    <source>
        <dbReference type="Google" id="ProtNLM"/>
    </source>
</evidence>
<dbReference type="EMBL" id="JAEINI020000002">
    <property type="protein sequence ID" value="MCB5226236.1"/>
    <property type="molecule type" value="Genomic_DNA"/>
</dbReference>
<dbReference type="RefSeq" id="WP_226750322.1">
    <property type="nucleotide sequence ID" value="NZ_JAEINI020000002.1"/>
</dbReference>
<keyword evidence="2" id="KW-0808">Transferase</keyword>
<evidence type="ECO:0000313" key="5">
    <source>
        <dbReference type="EMBL" id="MCB5226236.1"/>
    </source>
</evidence>
<evidence type="ECO:0000256" key="1">
    <source>
        <dbReference type="ARBA" id="ARBA00022603"/>
    </source>
</evidence>
<evidence type="ECO:0000256" key="2">
    <source>
        <dbReference type="ARBA" id="ARBA00022679"/>
    </source>
</evidence>